<dbReference type="OrthoDB" id="2596050at2"/>
<evidence type="ECO:0000256" key="1">
    <source>
        <dbReference type="SAM" id="SignalP"/>
    </source>
</evidence>
<comment type="caution">
    <text evidence="3">The sequence shown here is derived from an EMBL/GenBank/DDBJ whole genome shotgun (WGS) entry which is preliminary data.</text>
</comment>
<dbReference type="EMBL" id="PZJJ01000019">
    <property type="protein sequence ID" value="PTL38385.1"/>
    <property type="molecule type" value="Genomic_DNA"/>
</dbReference>
<keyword evidence="4" id="KW-1185">Reference proteome</keyword>
<evidence type="ECO:0000259" key="2">
    <source>
        <dbReference type="Pfam" id="PF13472"/>
    </source>
</evidence>
<dbReference type="PANTHER" id="PTHR30383:SF27">
    <property type="entry name" value="SPORE GERMINATION LIPASE LIPC"/>
    <property type="match status" value="1"/>
</dbReference>
<protein>
    <submittedName>
        <fullName evidence="3">Lipolytic protein G-D-S-L family</fullName>
    </submittedName>
</protein>
<dbReference type="InterPro" id="IPR013830">
    <property type="entry name" value="SGNH_hydro"/>
</dbReference>
<feature type="chain" id="PRO_5015747670" evidence="1">
    <location>
        <begin position="29"/>
        <end position="261"/>
    </location>
</feature>
<keyword evidence="1" id="KW-0732">Signal</keyword>
<sequence length="261" mass="28523">MKRFIKLVTAVLLICFLASLLPSSAVFAKSDNAKESLVSVGDSIPFGFNLGQTNQNPAKVSYPYVIGELSDLRVRNLGVSGWDSDELLTALQTDQKYRQALIHSDYVTVTIGSNDLLDILRTAAAESGGDQALFQQLLEQKLNDSDVFQNIAQILQEIRSLTDSPVVLYNVYNPFQVGDPLHDLANAFLPQINATLDQLTLSDQNVYLADAYSAFGNDQATYVLPGDVHPTEAGQARLAEIGLQAFGLNSNTSQLRLQNQQ</sequence>
<dbReference type="PANTHER" id="PTHR30383">
    <property type="entry name" value="THIOESTERASE 1/PROTEASE 1/LYSOPHOSPHOLIPASE L1"/>
    <property type="match status" value="1"/>
</dbReference>
<evidence type="ECO:0000313" key="3">
    <source>
        <dbReference type="EMBL" id="PTL38385.1"/>
    </source>
</evidence>
<reference evidence="3 4" key="1">
    <citation type="submission" date="2018-03" db="EMBL/GenBank/DDBJ databases">
        <title>Alkalicoccus saliphilus sp. nov., isolated from a mineral pool.</title>
        <authorList>
            <person name="Zhao B."/>
        </authorList>
    </citation>
    <scope>NUCLEOTIDE SEQUENCE [LARGE SCALE GENOMIC DNA]</scope>
    <source>
        <strain evidence="3 4">6AG</strain>
    </source>
</reference>
<gene>
    <name evidence="3" type="ORF">C6Y45_11540</name>
</gene>
<dbReference type="Proteomes" id="UP000240509">
    <property type="component" value="Unassembled WGS sequence"/>
</dbReference>
<evidence type="ECO:0000313" key="4">
    <source>
        <dbReference type="Proteomes" id="UP000240509"/>
    </source>
</evidence>
<organism evidence="3 4">
    <name type="scientific">Alkalicoccus saliphilus</name>
    <dbReference type="NCBI Taxonomy" id="200989"/>
    <lineage>
        <taxon>Bacteria</taxon>
        <taxon>Bacillati</taxon>
        <taxon>Bacillota</taxon>
        <taxon>Bacilli</taxon>
        <taxon>Bacillales</taxon>
        <taxon>Bacillaceae</taxon>
        <taxon>Alkalicoccus</taxon>
    </lineage>
</organism>
<dbReference type="Gene3D" id="3.40.50.1110">
    <property type="entry name" value="SGNH hydrolase"/>
    <property type="match status" value="1"/>
</dbReference>
<feature type="signal peptide" evidence="1">
    <location>
        <begin position="1"/>
        <end position="28"/>
    </location>
</feature>
<dbReference type="InterPro" id="IPR051532">
    <property type="entry name" value="Ester_Hydrolysis_Enzymes"/>
</dbReference>
<accession>A0A2T4U4V6</accession>
<dbReference type="RefSeq" id="WP_107585377.1">
    <property type="nucleotide sequence ID" value="NZ_PZJJ01000019.1"/>
</dbReference>
<dbReference type="GO" id="GO:0004622">
    <property type="term" value="F:phosphatidylcholine lysophospholipase activity"/>
    <property type="evidence" value="ECO:0007669"/>
    <property type="project" value="TreeGrafter"/>
</dbReference>
<dbReference type="InterPro" id="IPR036514">
    <property type="entry name" value="SGNH_hydro_sf"/>
</dbReference>
<dbReference type="SUPFAM" id="SSF52266">
    <property type="entry name" value="SGNH hydrolase"/>
    <property type="match status" value="1"/>
</dbReference>
<name>A0A2T4U4V6_9BACI</name>
<dbReference type="Pfam" id="PF13472">
    <property type="entry name" value="Lipase_GDSL_2"/>
    <property type="match status" value="1"/>
</dbReference>
<proteinExistence type="predicted"/>
<dbReference type="AlphaFoldDB" id="A0A2T4U4V6"/>
<feature type="domain" description="SGNH hydrolase-type esterase" evidence="2">
    <location>
        <begin position="40"/>
        <end position="237"/>
    </location>
</feature>